<keyword evidence="2" id="KW-1185">Reference proteome</keyword>
<evidence type="ECO:0000313" key="1">
    <source>
        <dbReference type="EMBL" id="TNN40406.1"/>
    </source>
</evidence>
<gene>
    <name evidence="1" type="ORF">EYF80_049420</name>
</gene>
<dbReference type="EMBL" id="SRLO01001192">
    <property type="protein sequence ID" value="TNN40406.1"/>
    <property type="molecule type" value="Genomic_DNA"/>
</dbReference>
<dbReference type="Proteomes" id="UP000314294">
    <property type="component" value="Unassembled WGS sequence"/>
</dbReference>
<protein>
    <submittedName>
        <fullName evidence="1">Uncharacterized protein</fullName>
    </submittedName>
</protein>
<name>A0A4Z2FGT1_9TELE</name>
<reference evidence="1 2" key="1">
    <citation type="submission" date="2019-03" db="EMBL/GenBank/DDBJ databases">
        <title>First draft genome of Liparis tanakae, snailfish: a comprehensive survey of snailfish specific genes.</title>
        <authorList>
            <person name="Kim W."/>
            <person name="Song I."/>
            <person name="Jeong J.-H."/>
            <person name="Kim D."/>
            <person name="Kim S."/>
            <person name="Ryu S."/>
            <person name="Song J.Y."/>
            <person name="Lee S.K."/>
        </authorList>
    </citation>
    <scope>NUCLEOTIDE SEQUENCE [LARGE SCALE GENOMIC DNA]</scope>
    <source>
        <tissue evidence="1">Muscle</tissue>
    </source>
</reference>
<comment type="caution">
    <text evidence="1">The sequence shown here is derived from an EMBL/GenBank/DDBJ whole genome shotgun (WGS) entry which is preliminary data.</text>
</comment>
<evidence type="ECO:0000313" key="2">
    <source>
        <dbReference type="Proteomes" id="UP000314294"/>
    </source>
</evidence>
<dbReference type="AlphaFoldDB" id="A0A4Z2FGT1"/>
<organism evidence="1 2">
    <name type="scientific">Liparis tanakae</name>
    <name type="common">Tanaka's snailfish</name>
    <dbReference type="NCBI Taxonomy" id="230148"/>
    <lineage>
        <taxon>Eukaryota</taxon>
        <taxon>Metazoa</taxon>
        <taxon>Chordata</taxon>
        <taxon>Craniata</taxon>
        <taxon>Vertebrata</taxon>
        <taxon>Euteleostomi</taxon>
        <taxon>Actinopterygii</taxon>
        <taxon>Neopterygii</taxon>
        <taxon>Teleostei</taxon>
        <taxon>Neoteleostei</taxon>
        <taxon>Acanthomorphata</taxon>
        <taxon>Eupercaria</taxon>
        <taxon>Perciformes</taxon>
        <taxon>Cottioidei</taxon>
        <taxon>Cottales</taxon>
        <taxon>Liparidae</taxon>
        <taxon>Liparis</taxon>
    </lineage>
</organism>
<accession>A0A4Z2FGT1</accession>
<sequence>MRALRRNWRSEKRAVSLRATSCGGPSFSESRPQVRLTSILGSTMPITMIFFPGRMAPRMRPLNGTDCAHRNMLHKTCRPHLDEPAWDIFTPSGEEGEMQPNKSSGILLQVEAKGGDCMMSSRCLINKHIS</sequence>
<proteinExistence type="predicted"/>